<dbReference type="Pfam" id="PF25125">
    <property type="entry name" value="DUF7817"/>
    <property type="match status" value="1"/>
</dbReference>
<feature type="region of interest" description="Disordered" evidence="1">
    <location>
        <begin position="1453"/>
        <end position="1478"/>
    </location>
</feature>
<dbReference type="SMART" id="SM01162">
    <property type="entry name" value="DUF1771"/>
    <property type="match status" value="1"/>
</dbReference>
<feature type="domain" description="CUE" evidence="3">
    <location>
        <begin position="55"/>
        <end position="98"/>
    </location>
</feature>
<sequence length="1645" mass="184912">MPKKKKNGQSPSRGTRQGAEYGTNGSVVTQADASWGYSNYIGSTLPGSGQSASQNRDKVIQGMQEMFSHLDPQVIYMVLSEADFKVENAMDSLLELSNAAEGTDPPPPHVSGFEQAAALLGANHSQTELHSGTGQSFACSNKPTSQPKVIPDETHFTEDFDTLLDQELETFTLQASPLRSSIPLSALPPPSQSIPLSSLPPTSQTRLPAAQTLSEIEQLNQECHPECVSVAGGSPVNELSFGGGRIPEQKNISLDFSHLTFDASPGEQRLSAFQVYRRPDQLPTSTQVSAVSRHNEALSTPAMFWNTRAAEFHSRNVGPAFITPVMSNPTPWNMNPISSAQWLPQRPMKQAPLKPSATVPQSWTMPTKNRLKLEGHVMVLLRGAPGSGKTTLAMALVDHNPGGVVLSTDEYFTRNGDYHYEPDLLGEAHEWNQKRAKEAFEKCQTPIIIDNTNMQCWEMKPYIAMAQKYRYWVLFREPDTWWKAKPRELEKRTRHQVSKEKIRRMLDRYERFVSVQSIMNSHKPEPVPSVVDLTQADAGQPQESFPPGISHPDLVGDSGLSKLNPYLSTSLPDVSSVRQMFGTSTGEQEGKMGSFSSKEPMLVCENALKGSGMPLFDMLDGEDLDVELDACLVDTGISKEKFLEQPVAFSESIDQRVKKRERTYVRSVPGKNTMDHPVNFDSSDGPLEQEKEWECESEPLSEYNIVQPELLEFVGDWPMESQGQRQRRRQSSKNRSVKNVESSAVEEIDNVSSDEENQFFNDEFKKAEFQKVIDLLKGNSSPASQHSSFLCGKEEDKTLETRSELPDCVQKFSECTDPSQDLLSSPIPTKQEEQTEQSDPVSAENTQEKIEEVELAVSEDKSSMSPNIQGNQGLRGGLESESSLERRRGLNRRSGKSCKLALTFTNQSPSSPPSQSPVISHILPDPTPSLVSCSSASTQTHPQDFALLWRIDQHKCTPEDLTGGTLVILEGNSCRFNPKTKEEQSACQQGVPYRVVHEKGSQVEENEFKECHSKQYNLEILSRHFRRVSMDILEDLYEKCHQDMEWTTNLLLDSGEQLYKEDEQVEGELELFPPVDAEKDPSIEKVMGSDVDHAREDQKVDSSKSSQSSISPKSQETSDLSQADDDWSTEKSSQSEADGSDDGASMKEEKRESSIVDQPIEDTGAHLQVPVANVEEPNKTDPSQIETIVTEGEPVFPCMDGVFKEWSEEDEVEKEKGDEEMRAEVDTITQLLLRQVDEIESKEEEARKEREKERRRNERERREPNAMYIQTLELKLPTELAMQLTELYGPVGVSPGAFSSDDCAVQIDLNLAKLLHQKWKETIQKKHREAALSYQQLQDNTDHWGEPQGSKGLYEDAPYMDHWSASCPTVSLRNIMIEEQVMQDSIEKSRSSRKDMDKKDSAAKLKEYQLFSMFPTIDQHFLRDIFGDQNYSLEQTEQFLHALLDDGPVRNVVASESPLQRNGTSRPQSKERKWKQRDVQAEAAQFQDTEDPEYEDFRTEAMLHKSRQIESFNKAAEAYRQRRKDVASFYAQQGRKHGDKMREANQLAAMQIFERLNTSLLPQNILDLHGLHVDEAIDHLSKVLDEKTSEWHQGLCGPQLSVITGKGNHSQGGVARIRPAVLDYLKSHHYSYAEPKTGLVLVTLH</sequence>
<dbReference type="InterPro" id="IPR056718">
    <property type="entry name" value="DUF7816"/>
</dbReference>
<dbReference type="GO" id="GO:0004519">
    <property type="term" value="F:endonuclease activity"/>
    <property type="evidence" value="ECO:0007669"/>
    <property type="project" value="TreeGrafter"/>
</dbReference>
<feature type="region of interest" description="Disordered" evidence="1">
    <location>
        <begin position="1"/>
        <end position="25"/>
    </location>
</feature>
<evidence type="ECO:0000313" key="5">
    <source>
        <dbReference type="Proteomes" id="UP000324632"/>
    </source>
</evidence>
<dbReference type="PROSITE" id="PS50828">
    <property type="entry name" value="SMR"/>
    <property type="match status" value="1"/>
</dbReference>
<dbReference type="Proteomes" id="UP000324632">
    <property type="component" value="Chromosome 4"/>
</dbReference>
<organism evidence="4 5">
    <name type="scientific">Triplophysa tibetana</name>
    <dbReference type="NCBI Taxonomy" id="1572043"/>
    <lineage>
        <taxon>Eukaryota</taxon>
        <taxon>Metazoa</taxon>
        <taxon>Chordata</taxon>
        <taxon>Craniata</taxon>
        <taxon>Vertebrata</taxon>
        <taxon>Euteleostomi</taxon>
        <taxon>Actinopterygii</taxon>
        <taxon>Neopterygii</taxon>
        <taxon>Teleostei</taxon>
        <taxon>Ostariophysi</taxon>
        <taxon>Cypriniformes</taxon>
        <taxon>Nemacheilidae</taxon>
        <taxon>Triplophysa</taxon>
    </lineage>
</organism>
<feature type="region of interest" description="Disordered" evidence="1">
    <location>
        <begin position="815"/>
        <end position="894"/>
    </location>
</feature>
<feature type="compositionally biased region" description="Polar residues" evidence="1">
    <location>
        <begin position="863"/>
        <end position="872"/>
    </location>
</feature>
<dbReference type="InterPro" id="IPR056719">
    <property type="entry name" value="DUF7817"/>
</dbReference>
<dbReference type="InterPro" id="IPR036063">
    <property type="entry name" value="Smr_dom_sf"/>
</dbReference>
<reference evidence="4 5" key="1">
    <citation type="journal article" date="2019" name="Mol. Ecol. Resour.">
        <title>Chromosome-level genome assembly of Triplophysa tibetana, a fish adapted to the harsh high-altitude environment of the Tibetan Plateau.</title>
        <authorList>
            <person name="Yang X."/>
            <person name="Liu H."/>
            <person name="Ma Z."/>
            <person name="Zou Y."/>
            <person name="Zou M."/>
            <person name="Mao Y."/>
            <person name="Li X."/>
            <person name="Wang H."/>
            <person name="Chen T."/>
            <person name="Wang W."/>
            <person name="Yang R."/>
        </authorList>
    </citation>
    <scope>NUCLEOTIDE SEQUENCE [LARGE SCALE GENOMIC DNA]</scope>
    <source>
        <strain evidence="4">TTIB1903HZAU</strain>
        <tissue evidence="4">Muscle</tissue>
    </source>
</reference>
<feature type="compositionally biased region" description="Low complexity" evidence="1">
    <location>
        <begin position="1103"/>
        <end position="1118"/>
    </location>
</feature>
<dbReference type="SUPFAM" id="SSF46934">
    <property type="entry name" value="UBA-like"/>
    <property type="match status" value="1"/>
</dbReference>
<dbReference type="Pfam" id="PF13671">
    <property type="entry name" value="AAA_33"/>
    <property type="match status" value="1"/>
</dbReference>
<evidence type="ECO:0000256" key="1">
    <source>
        <dbReference type="SAM" id="MobiDB-lite"/>
    </source>
</evidence>
<proteinExistence type="predicted"/>
<feature type="compositionally biased region" description="Basic residues" evidence="1">
    <location>
        <begin position="725"/>
        <end position="736"/>
    </location>
</feature>
<feature type="compositionally biased region" description="Basic and acidic residues" evidence="1">
    <location>
        <begin position="846"/>
        <end position="862"/>
    </location>
</feature>
<evidence type="ECO:0000313" key="4">
    <source>
        <dbReference type="EMBL" id="KAA0722354.1"/>
    </source>
</evidence>
<dbReference type="PANTHER" id="PTHR46535">
    <property type="entry name" value="NEDD4-BINDING PROTEIN 2"/>
    <property type="match status" value="1"/>
</dbReference>
<feature type="region of interest" description="Disordered" evidence="1">
    <location>
        <begin position="1241"/>
        <end position="1262"/>
    </location>
</feature>
<dbReference type="InterPro" id="IPR052772">
    <property type="entry name" value="Endo/PolyKinase_Domain-Protein"/>
</dbReference>
<dbReference type="Gene3D" id="1.10.8.10">
    <property type="entry name" value="DNA helicase RuvA subunit, C-terminal domain"/>
    <property type="match status" value="1"/>
</dbReference>
<name>A0A5A9PJ00_9TELE</name>
<evidence type="ECO:0000259" key="3">
    <source>
        <dbReference type="PROSITE" id="PS51140"/>
    </source>
</evidence>
<feature type="compositionally biased region" description="Polar residues" evidence="1">
    <location>
        <begin position="1457"/>
        <end position="1467"/>
    </location>
</feature>
<keyword evidence="5" id="KW-1185">Reference proteome</keyword>
<dbReference type="Pfam" id="PF01713">
    <property type="entry name" value="Smr"/>
    <property type="match status" value="1"/>
</dbReference>
<dbReference type="CDD" id="cd14365">
    <property type="entry name" value="CUE_N4BP2"/>
    <property type="match status" value="1"/>
</dbReference>
<dbReference type="Pfam" id="PF08590">
    <property type="entry name" value="DUF1771"/>
    <property type="match status" value="1"/>
</dbReference>
<dbReference type="PANTHER" id="PTHR46535:SF1">
    <property type="entry name" value="NEDD4-BINDING PROTEIN 2"/>
    <property type="match status" value="1"/>
</dbReference>
<feature type="compositionally biased region" description="Polar residues" evidence="1">
    <location>
        <begin position="816"/>
        <end position="828"/>
    </location>
</feature>
<dbReference type="Gene3D" id="3.30.1370.110">
    <property type="match status" value="1"/>
</dbReference>
<dbReference type="InterPro" id="IPR041801">
    <property type="entry name" value="N4BP2_CUE"/>
</dbReference>
<feature type="compositionally biased region" description="Basic and acidic residues" evidence="1">
    <location>
        <begin position="1468"/>
        <end position="1478"/>
    </location>
</feature>
<feature type="compositionally biased region" description="Basic and acidic residues" evidence="1">
    <location>
        <begin position="1144"/>
        <end position="1154"/>
    </location>
</feature>
<dbReference type="SUPFAM" id="SSF52540">
    <property type="entry name" value="P-loop containing nucleoside triphosphate hydrolases"/>
    <property type="match status" value="1"/>
</dbReference>
<gene>
    <name evidence="4" type="ORF">E1301_Tti007190</name>
</gene>
<dbReference type="Pfam" id="PF25126">
    <property type="entry name" value="DUF7818"/>
    <property type="match status" value="1"/>
</dbReference>
<dbReference type="GO" id="GO:0005634">
    <property type="term" value="C:nucleus"/>
    <property type="evidence" value="ECO:0007669"/>
    <property type="project" value="TreeGrafter"/>
</dbReference>
<dbReference type="InterPro" id="IPR009060">
    <property type="entry name" value="UBA-like_sf"/>
</dbReference>
<accession>A0A5A9PJ00</accession>
<dbReference type="GO" id="GO:0043130">
    <property type="term" value="F:ubiquitin binding"/>
    <property type="evidence" value="ECO:0007669"/>
    <property type="project" value="InterPro"/>
</dbReference>
<dbReference type="SMART" id="SM00463">
    <property type="entry name" value="SMR"/>
    <property type="match status" value="1"/>
</dbReference>
<feature type="region of interest" description="Disordered" evidence="1">
    <location>
        <begin position="1093"/>
        <end position="1182"/>
    </location>
</feature>
<dbReference type="InterPro" id="IPR002625">
    <property type="entry name" value="Smr_dom"/>
</dbReference>
<dbReference type="EMBL" id="SOYY01000004">
    <property type="protein sequence ID" value="KAA0722354.1"/>
    <property type="molecule type" value="Genomic_DNA"/>
</dbReference>
<comment type="caution">
    <text evidence="4">The sequence shown here is derived from an EMBL/GenBank/DDBJ whole genome shotgun (WGS) entry which is preliminary data.</text>
</comment>
<dbReference type="InterPro" id="IPR003892">
    <property type="entry name" value="CUE"/>
</dbReference>
<dbReference type="Pfam" id="PF02845">
    <property type="entry name" value="CUE"/>
    <property type="match status" value="1"/>
</dbReference>
<feature type="compositionally biased region" description="Acidic residues" evidence="1">
    <location>
        <begin position="744"/>
        <end position="753"/>
    </location>
</feature>
<dbReference type="Gene3D" id="3.40.50.300">
    <property type="entry name" value="P-loop containing nucleotide triphosphate hydrolases"/>
    <property type="match status" value="1"/>
</dbReference>
<dbReference type="InterPro" id="IPR027417">
    <property type="entry name" value="P-loop_NTPase"/>
</dbReference>
<dbReference type="InterPro" id="IPR056720">
    <property type="entry name" value="DUF7818"/>
</dbReference>
<dbReference type="Pfam" id="PF25124">
    <property type="entry name" value="DUF7816"/>
    <property type="match status" value="1"/>
</dbReference>
<dbReference type="PROSITE" id="PS51140">
    <property type="entry name" value="CUE"/>
    <property type="match status" value="1"/>
</dbReference>
<feature type="compositionally biased region" description="Basic and acidic residues" evidence="1">
    <location>
        <begin position="1093"/>
        <end position="1102"/>
    </location>
</feature>
<dbReference type="SUPFAM" id="SSF160443">
    <property type="entry name" value="SMR domain-like"/>
    <property type="match status" value="1"/>
</dbReference>
<feature type="region of interest" description="Disordered" evidence="1">
    <location>
        <begin position="719"/>
        <end position="753"/>
    </location>
</feature>
<dbReference type="InterPro" id="IPR013899">
    <property type="entry name" value="DUF1771"/>
</dbReference>
<evidence type="ECO:0000259" key="2">
    <source>
        <dbReference type="PROSITE" id="PS50828"/>
    </source>
</evidence>
<feature type="domain" description="Smr" evidence="2">
    <location>
        <begin position="1566"/>
        <end position="1645"/>
    </location>
</feature>
<protein>
    <submittedName>
        <fullName evidence="4">NEDD4-binding protein 2</fullName>
    </submittedName>
</protein>